<evidence type="ECO:0000256" key="5">
    <source>
        <dbReference type="ARBA" id="ARBA00023136"/>
    </source>
</evidence>
<feature type="transmembrane region" description="Helical" evidence="7">
    <location>
        <begin position="375"/>
        <end position="394"/>
    </location>
</feature>
<dbReference type="EMBL" id="KQ964248">
    <property type="protein sequence ID" value="KXJ93565.1"/>
    <property type="molecule type" value="Genomic_DNA"/>
</dbReference>
<feature type="region of interest" description="Disordered" evidence="6">
    <location>
        <begin position="29"/>
        <end position="69"/>
    </location>
</feature>
<accession>A0A136J8T6</accession>
<feature type="transmembrane region" description="Helical" evidence="7">
    <location>
        <begin position="450"/>
        <end position="471"/>
    </location>
</feature>
<dbReference type="AlphaFoldDB" id="A0A136J8T6"/>
<feature type="transmembrane region" description="Helical" evidence="7">
    <location>
        <begin position="113"/>
        <end position="135"/>
    </location>
</feature>
<dbReference type="Pfam" id="PF07690">
    <property type="entry name" value="MFS_1"/>
    <property type="match status" value="1"/>
</dbReference>
<evidence type="ECO:0000256" key="1">
    <source>
        <dbReference type="ARBA" id="ARBA00004141"/>
    </source>
</evidence>
<feature type="transmembrane region" description="Helical" evidence="7">
    <location>
        <begin position="79"/>
        <end position="98"/>
    </location>
</feature>
<feature type="transmembrane region" description="Helical" evidence="7">
    <location>
        <begin position="305"/>
        <end position="330"/>
    </location>
</feature>
<feature type="compositionally biased region" description="Acidic residues" evidence="6">
    <location>
        <begin position="51"/>
        <end position="66"/>
    </location>
</feature>
<feature type="transmembrane region" description="Helical" evidence="7">
    <location>
        <begin position="406"/>
        <end position="429"/>
    </location>
</feature>
<dbReference type="InterPro" id="IPR036259">
    <property type="entry name" value="MFS_trans_sf"/>
</dbReference>
<protein>
    <submittedName>
        <fullName evidence="9">Major facilitator superfamily domain-containing protein</fullName>
    </submittedName>
</protein>
<dbReference type="PANTHER" id="PTHR23504">
    <property type="entry name" value="MAJOR FACILITATOR SUPERFAMILY DOMAIN-CONTAINING PROTEIN 10"/>
    <property type="match status" value="1"/>
</dbReference>
<evidence type="ECO:0000256" key="6">
    <source>
        <dbReference type="SAM" id="MobiDB-lite"/>
    </source>
</evidence>
<feature type="domain" description="Major facilitator superfamily (MFS) profile" evidence="8">
    <location>
        <begin position="76"/>
        <end position="505"/>
    </location>
</feature>
<feature type="region of interest" description="Disordered" evidence="6">
    <location>
        <begin position="519"/>
        <end position="565"/>
    </location>
</feature>
<dbReference type="Proteomes" id="UP000070501">
    <property type="component" value="Unassembled WGS sequence"/>
</dbReference>
<evidence type="ECO:0000256" key="4">
    <source>
        <dbReference type="ARBA" id="ARBA00022989"/>
    </source>
</evidence>
<dbReference type="CDD" id="cd17330">
    <property type="entry name" value="MFS_SLC46_TetA_like"/>
    <property type="match status" value="1"/>
</dbReference>
<evidence type="ECO:0000256" key="3">
    <source>
        <dbReference type="ARBA" id="ARBA00022692"/>
    </source>
</evidence>
<feature type="compositionally biased region" description="Low complexity" evidence="6">
    <location>
        <begin position="547"/>
        <end position="565"/>
    </location>
</feature>
<evidence type="ECO:0000313" key="9">
    <source>
        <dbReference type="EMBL" id="KXJ93565.1"/>
    </source>
</evidence>
<feature type="transmembrane region" description="Helical" evidence="7">
    <location>
        <begin position="246"/>
        <end position="270"/>
    </location>
</feature>
<keyword evidence="3 7" id="KW-0812">Transmembrane</keyword>
<dbReference type="InterPro" id="IPR020846">
    <property type="entry name" value="MFS_dom"/>
</dbReference>
<dbReference type="OrthoDB" id="419616at2759"/>
<dbReference type="GO" id="GO:0022857">
    <property type="term" value="F:transmembrane transporter activity"/>
    <property type="evidence" value="ECO:0007669"/>
    <property type="project" value="InterPro"/>
</dbReference>
<feature type="transmembrane region" description="Helical" evidence="7">
    <location>
        <begin position="204"/>
        <end position="226"/>
    </location>
</feature>
<dbReference type="PANTHER" id="PTHR23504:SF3">
    <property type="entry name" value="MAJOR FACILITATOR SUPERFAMILY (MFS) PROFILE DOMAIN-CONTAINING PROTEIN"/>
    <property type="match status" value="1"/>
</dbReference>
<keyword evidence="2" id="KW-0813">Transport</keyword>
<gene>
    <name evidence="9" type="ORF">Micbo1qcDRAFT_146494</name>
</gene>
<feature type="transmembrane region" description="Helical" evidence="7">
    <location>
        <begin position="172"/>
        <end position="192"/>
    </location>
</feature>
<evidence type="ECO:0000256" key="2">
    <source>
        <dbReference type="ARBA" id="ARBA00022448"/>
    </source>
</evidence>
<keyword evidence="10" id="KW-1185">Reference proteome</keyword>
<dbReference type="Gene3D" id="1.20.1250.20">
    <property type="entry name" value="MFS general substrate transporter like domains"/>
    <property type="match status" value="1"/>
</dbReference>
<organism evidence="9 10">
    <name type="scientific">Microdochium bolleyi</name>
    <dbReference type="NCBI Taxonomy" id="196109"/>
    <lineage>
        <taxon>Eukaryota</taxon>
        <taxon>Fungi</taxon>
        <taxon>Dikarya</taxon>
        <taxon>Ascomycota</taxon>
        <taxon>Pezizomycotina</taxon>
        <taxon>Sordariomycetes</taxon>
        <taxon>Xylariomycetidae</taxon>
        <taxon>Xylariales</taxon>
        <taxon>Microdochiaceae</taxon>
        <taxon>Microdochium</taxon>
    </lineage>
</organism>
<feature type="compositionally biased region" description="Low complexity" evidence="6">
    <location>
        <begin position="29"/>
        <end position="46"/>
    </location>
</feature>
<feature type="transmembrane region" description="Helical" evidence="7">
    <location>
        <begin position="342"/>
        <end position="363"/>
    </location>
</feature>
<dbReference type="InParanoid" id="A0A136J8T6"/>
<evidence type="ECO:0000256" key="7">
    <source>
        <dbReference type="SAM" id="Phobius"/>
    </source>
</evidence>
<name>A0A136J8T6_9PEZI</name>
<dbReference type="PROSITE" id="PS50850">
    <property type="entry name" value="MFS"/>
    <property type="match status" value="1"/>
</dbReference>
<dbReference type="GO" id="GO:0016020">
    <property type="term" value="C:membrane"/>
    <property type="evidence" value="ECO:0007669"/>
    <property type="project" value="UniProtKB-SubCell"/>
</dbReference>
<reference evidence="10" key="1">
    <citation type="submission" date="2016-02" db="EMBL/GenBank/DDBJ databases">
        <title>Draft genome sequence of Microdochium bolleyi, a fungal endophyte of beachgrass.</title>
        <authorList>
            <consortium name="DOE Joint Genome Institute"/>
            <person name="David A.S."/>
            <person name="May G."/>
            <person name="Haridas S."/>
            <person name="Lim J."/>
            <person name="Wang M."/>
            <person name="Labutti K."/>
            <person name="Lipzen A."/>
            <person name="Barry K."/>
            <person name="Grigoriev I.V."/>
        </authorList>
    </citation>
    <scope>NUCLEOTIDE SEQUENCE [LARGE SCALE GENOMIC DNA]</scope>
    <source>
        <strain evidence="10">J235TASD1</strain>
    </source>
</reference>
<feature type="compositionally biased region" description="Basic and acidic residues" evidence="6">
    <location>
        <begin position="525"/>
        <end position="539"/>
    </location>
</feature>
<comment type="subcellular location">
    <subcellularLocation>
        <location evidence="1">Membrane</location>
        <topology evidence="1">Multi-pass membrane protein</topology>
    </subcellularLocation>
</comment>
<feature type="transmembrane region" description="Helical" evidence="7">
    <location>
        <begin position="483"/>
        <end position="501"/>
    </location>
</feature>
<sequence>MADHAQQPVAATEATPLLAASPIVPVLADQQQQQQQLRDSQASSSSATIAGDDDAFDSDDDADSDSPVDKPFPRTQVMLLCYARMVEPIAFFSIFPYINQMLLRNGGLAEADVGFYSGLIESLFSLTQMCVMMAWGRAADRFGRKPVLVGSLVGVSIATSLFGLATSIWQMILFRCISGVFAGTIVTIRVMITEHSTPKTQATSFSWFAFAGNMGIMVGPLLGGVLADPVSLYPGVFSGILFFEKYPYALSSFVVGFVGFTAVITSAFFIDETLPAELRSDSAVHAREGPGVTYRTLLRSPGVSAALYTYGHIMLLAFAYTAVVPVFWFTPPALGGFGFTSLQISTFMAVNGFSQAAWLLLVFPRLQARIGTNGVLRLCAVVWPFFFAIMPFLNTLLRIDTDTSRSAFWCIVTIAMLVGPGVAMAFTAVQLMLNDVAPDARGLSTLNAMALALMSGLRSFSPALFTSIFAFGAGASDWLLHGYLIWVIFVAMALGLVAYVYGAGLPEGEGKALGGAAAAAAPGRGGERRRSQSNKERINANKGKAAVTNGNGYGSTSGSVSREEL</sequence>
<dbReference type="InterPro" id="IPR011701">
    <property type="entry name" value="MFS"/>
</dbReference>
<keyword evidence="5 7" id="KW-0472">Membrane</keyword>
<evidence type="ECO:0000259" key="8">
    <source>
        <dbReference type="PROSITE" id="PS50850"/>
    </source>
</evidence>
<proteinExistence type="predicted"/>
<evidence type="ECO:0000313" key="10">
    <source>
        <dbReference type="Proteomes" id="UP000070501"/>
    </source>
</evidence>
<feature type="transmembrane region" description="Helical" evidence="7">
    <location>
        <begin position="147"/>
        <end position="166"/>
    </location>
</feature>
<dbReference type="SUPFAM" id="SSF103473">
    <property type="entry name" value="MFS general substrate transporter"/>
    <property type="match status" value="1"/>
</dbReference>
<keyword evidence="4 7" id="KW-1133">Transmembrane helix</keyword>